<organism evidence="3 4">
    <name type="scientific">Trichobilharzia regenti</name>
    <name type="common">Nasal bird schistosome</name>
    <dbReference type="NCBI Taxonomy" id="157069"/>
    <lineage>
        <taxon>Eukaryota</taxon>
        <taxon>Metazoa</taxon>
        <taxon>Spiralia</taxon>
        <taxon>Lophotrochozoa</taxon>
        <taxon>Platyhelminthes</taxon>
        <taxon>Trematoda</taxon>
        <taxon>Digenea</taxon>
        <taxon>Strigeidida</taxon>
        <taxon>Schistosomatoidea</taxon>
        <taxon>Schistosomatidae</taxon>
        <taxon>Trichobilharzia</taxon>
    </lineage>
</organism>
<dbReference type="InterPro" id="IPR036249">
    <property type="entry name" value="Thioredoxin-like_sf"/>
</dbReference>
<reference evidence="3" key="1">
    <citation type="submission" date="2022-06" db="EMBL/GenBank/DDBJ databases">
        <authorList>
            <person name="Berger JAMES D."/>
            <person name="Berger JAMES D."/>
        </authorList>
    </citation>
    <scope>NUCLEOTIDE SEQUENCE [LARGE SCALE GENOMIC DNA]</scope>
</reference>
<dbReference type="SUPFAM" id="SSF52833">
    <property type="entry name" value="Thioredoxin-like"/>
    <property type="match status" value="1"/>
</dbReference>
<reference evidence="4" key="2">
    <citation type="submission" date="2023-11" db="UniProtKB">
        <authorList>
            <consortium name="WormBaseParasite"/>
        </authorList>
    </citation>
    <scope>IDENTIFICATION</scope>
</reference>
<dbReference type="WBParaSite" id="TREG1_9180.1">
    <property type="protein sequence ID" value="TREG1_9180.1"/>
    <property type="gene ID" value="TREG1_9180"/>
</dbReference>
<evidence type="ECO:0000313" key="3">
    <source>
        <dbReference type="Proteomes" id="UP000050795"/>
    </source>
</evidence>
<dbReference type="Pfam" id="PF00085">
    <property type="entry name" value="Thioredoxin"/>
    <property type="match status" value="1"/>
</dbReference>
<evidence type="ECO:0008006" key="5">
    <source>
        <dbReference type="Google" id="ProtNLM"/>
    </source>
</evidence>
<feature type="domain" description="Phosphoacetylglucosamine mutase AMG1" evidence="2">
    <location>
        <begin position="267"/>
        <end position="323"/>
    </location>
</feature>
<dbReference type="PANTHER" id="PTHR45955">
    <property type="entry name" value="PHOSPHOACETYLGLUCOSAMINE MUTASE"/>
    <property type="match status" value="1"/>
</dbReference>
<dbReference type="InterPro" id="IPR013766">
    <property type="entry name" value="Thioredoxin_domain"/>
</dbReference>
<protein>
    <recommendedName>
        <fullName evidence="5">Thioredoxin domain-containing protein</fullName>
    </recommendedName>
</protein>
<dbReference type="Pfam" id="PF21404">
    <property type="entry name" value="AMG1_III"/>
    <property type="match status" value="1"/>
</dbReference>
<feature type="domain" description="Thioredoxin" evidence="1">
    <location>
        <begin position="154"/>
        <end position="257"/>
    </location>
</feature>
<name>A0AA85KJK6_TRIRE</name>
<accession>A0AA85KJK6</accession>
<dbReference type="GO" id="GO:0004610">
    <property type="term" value="F:phosphoacetylglucosamine mutase activity"/>
    <property type="evidence" value="ECO:0007669"/>
    <property type="project" value="TreeGrafter"/>
</dbReference>
<evidence type="ECO:0000259" key="2">
    <source>
        <dbReference type="Pfam" id="PF21404"/>
    </source>
</evidence>
<dbReference type="AlphaFoldDB" id="A0AA85KJK6"/>
<keyword evidence="3" id="KW-1185">Reference proteome</keyword>
<evidence type="ECO:0000259" key="1">
    <source>
        <dbReference type="Pfam" id="PF00085"/>
    </source>
</evidence>
<dbReference type="Proteomes" id="UP000050795">
    <property type="component" value="Unassembled WGS sequence"/>
</dbReference>
<dbReference type="InterPro" id="IPR049022">
    <property type="entry name" value="AMG1_III"/>
</dbReference>
<proteinExistence type="predicted"/>
<dbReference type="Gene3D" id="3.30.310.50">
    <property type="entry name" value="Alpha-D-phosphohexomutase, C-terminal domain"/>
    <property type="match status" value="1"/>
</dbReference>
<sequence>MFYDPVDQHKKFLCSESFAGFVLEIPSQIRCNFVDSGEVNSLFAKQHGVHVGYGYPRFQLVVNSKSTSTLHYRLTGGNIEFGQKKFNDPSLTKIMETEEIKIFFSRLLQDKLSPFYISELIPQDDVGIHDDENLAHIPSCNVPKASQNKLRFVHKIVGATFNKLALNPEWTSVVYFTANWCIGCNRTIYEYFTKLAEHYYKHGRNDLLFGYSNYELNEYEGLKAKKMPRIKIFPRQSTEQIDFEGPETFDHIRKFIETVEVNSNSNEANGHGTVLFSTKVLNFVENLNANNPLRTFVDLTNTSIGDAIADILLVEYTLAWLNWSLVNWFAMYKDLPSKQLKVTVAKRDAIKVTWDEKSITNPVELQVSYSFQIMLFCEPYLWLNHFK</sequence>
<dbReference type="GO" id="GO:0006048">
    <property type="term" value="P:UDP-N-acetylglucosamine biosynthetic process"/>
    <property type="evidence" value="ECO:0007669"/>
    <property type="project" value="TreeGrafter"/>
</dbReference>
<dbReference type="PANTHER" id="PTHR45955:SF1">
    <property type="entry name" value="PHOSPHOACETYLGLUCOSAMINE MUTASE"/>
    <property type="match status" value="1"/>
</dbReference>
<evidence type="ECO:0000313" key="4">
    <source>
        <dbReference type="WBParaSite" id="TREG1_9180.1"/>
    </source>
</evidence>
<dbReference type="Gene3D" id="3.40.30.10">
    <property type="entry name" value="Glutaredoxin"/>
    <property type="match status" value="1"/>
</dbReference>